<dbReference type="InterPro" id="IPR036514">
    <property type="entry name" value="SGNH_hydro_sf"/>
</dbReference>
<dbReference type="PANTHER" id="PTHR34407">
    <property type="entry name" value="EXPRESSED PROTEIN"/>
    <property type="match status" value="1"/>
</dbReference>
<dbReference type="SUPFAM" id="SSF52266">
    <property type="entry name" value="SGNH hydrolase"/>
    <property type="match status" value="1"/>
</dbReference>
<sequence length="383" mass="43003">MTLRGIHLENPRDIIQAVKRVKEEKHGVLAFLGGSITQGSLATKPETCYAYLVYEWWKKTYPDASFTYINAGIGGTNSLFGAARVEEDVLSCNPDFLILDFSVNDDNTDFFMETYESLIVRILSHSKRPGVMALCNAFYEDGSSAFERHKKVLDHYSIPYVSVRETLYQDILDGKTAIKDITPDGLHPNDEGHKKIADLITMALEEIKGMEPVSSEETGQANIPVPLTPCSYQYASRIQNNITPFQCRGFLPDDSVKCGVTDVFKRGWISRRMGDRIVFETEGSCLLVQYRRTIKRPAPVAAAYVDGDRDHGVILDGNFDEEWGDCLALTTLLHHGKPGKHLVEIKILKGVEEEETLFYLVSIIQSGSELELNTPMDRHSPMQ</sequence>
<dbReference type="PANTHER" id="PTHR34407:SF1">
    <property type="entry name" value="SGNH HYDROLASE-TYPE ESTERASE DOMAIN-CONTAINING PROTEIN"/>
    <property type="match status" value="1"/>
</dbReference>
<proteinExistence type="predicted"/>
<dbReference type="Proteomes" id="UP001163115">
    <property type="component" value="Chromosome"/>
</dbReference>
<dbReference type="CDD" id="cd00229">
    <property type="entry name" value="SGNH_hydrolase"/>
    <property type="match status" value="1"/>
</dbReference>
<dbReference type="Gene3D" id="3.40.50.1110">
    <property type="entry name" value="SGNH hydrolase"/>
    <property type="match status" value="1"/>
</dbReference>
<organism evidence="2 3">
    <name type="scientific">Lacrimispora xylanolytica</name>
    <dbReference type="NCBI Taxonomy" id="29375"/>
    <lineage>
        <taxon>Bacteria</taxon>
        <taxon>Bacillati</taxon>
        <taxon>Bacillota</taxon>
        <taxon>Clostridia</taxon>
        <taxon>Lachnospirales</taxon>
        <taxon>Lachnospiraceae</taxon>
        <taxon>Lacrimispora</taxon>
    </lineage>
</organism>
<accession>A0ABY7AH94</accession>
<keyword evidence="3" id="KW-1185">Reference proteome</keyword>
<dbReference type="InterPro" id="IPR013830">
    <property type="entry name" value="SGNH_hydro"/>
</dbReference>
<dbReference type="GO" id="GO:0016787">
    <property type="term" value="F:hydrolase activity"/>
    <property type="evidence" value="ECO:0007669"/>
    <property type="project" value="UniProtKB-KW"/>
</dbReference>
<protein>
    <submittedName>
        <fullName evidence="2">SGNH/GDSL hydrolase family protein</fullName>
    </submittedName>
</protein>
<evidence type="ECO:0000313" key="2">
    <source>
        <dbReference type="EMBL" id="WAJ24897.1"/>
    </source>
</evidence>
<feature type="domain" description="SGNH hydrolase-type esterase" evidence="1">
    <location>
        <begin position="31"/>
        <end position="194"/>
    </location>
</feature>
<keyword evidence="2" id="KW-0378">Hydrolase</keyword>
<name>A0ABY7AH94_9FIRM</name>
<evidence type="ECO:0000313" key="3">
    <source>
        <dbReference type="Proteomes" id="UP001163115"/>
    </source>
</evidence>
<dbReference type="RefSeq" id="WP_024836972.1">
    <property type="nucleotide sequence ID" value="NZ_CP113524.1"/>
</dbReference>
<dbReference type="EMBL" id="CP113524">
    <property type="protein sequence ID" value="WAJ24897.1"/>
    <property type="molecule type" value="Genomic_DNA"/>
</dbReference>
<evidence type="ECO:0000259" key="1">
    <source>
        <dbReference type="Pfam" id="PF13472"/>
    </source>
</evidence>
<reference evidence="2" key="1">
    <citation type="submission" date="2022-11" db="EMBL/GenBank/DDBJ databases">
        <title>Lacrimispora xylanolytica sy1, complete genome.</title>
        <authorList>
            <person name="Choi S."/>
        </authorList>
    </citation>
    <scope>NUCLEOTIDE SEQUENCE</scope>
    <source>
        <strain evidence="2">Sy1</strain>
    </source>
</reference>
<dbReference type="Pfam" id="PF13472">
    <property type="entry name" value="Lipase_GDSL_2"/>
    <property type="match status" value="1"/>
</dbReference>
<gene>
    <name evidence="2" type="ORF">OW255_05165</name>
</gene>